<comment type="caution">
    <text evidence="5">The sequence shown here is derived from an EMBL/GenBank/DDBJ whole genome shotgun (WGS) entry which is preliminary data.</text>
</comment>
<dbReference type="OrthoDB" id="31600at2"/>
<dbReference type="InterPro" id="IPR036388">
    <property type="entry name" value="WH-like_DNA-bd_sf"/>
</dbReference>
<evidence type="ECO:0000313" key="6">
    <source>
        <dbReference type="Proteomes" id="UP000241764"/>
    </source>
</evidence>
<dbReference type="PROSITE" id="PS51000">
    <property type="entry name" value="HTH_DEOR_2"/>
    <property type="match status" value="1"/>
</dbReference>
<reference evidence="6" key="1">
    <citation type="submission" date="2017-11" db="EMBL/GenBank/DDBJ databases">
        <authorList>
            <person name="Kuznetsova I."/>
            <person name="Sazanova A."/>
            <person name="Chirak E."/>
            <person name="Safronova V."/>
            <person name="Willems A."/>
        </authorList>
    </citation>
    <scope>NUCLEOTIDE SEQUENCE [LARGE SCALE GENOMIC DNA]</scope>
    <source>
        <strain evidence="6">CCBAU 03422</strain>
    </source>
</reference>
<keyword evidence="6" id="KW-1185">Reference proteome</keyword>
<dbReference type="PROSITE" id="PS00894">
    <property type="entry name" value="HTH_DEOR_1"/>
    <property type="match status" value="1"/>
</dbReference>
<protein>
    <recommendedName>
        <fullName evidence="4">HTH deoR-type domain-containing protein</fullName>
    </recommendedName>
</protein>
<name>A0A2P7AXJ3_9HYPH</name>
<dbReference type="Proteomes" id="UP000241764">
    <property type="component" value="Unassembled WGS sequence"/>
</dbReference>
<dbReference type="PANTHER" id="PTHR30363">
    <property type="entry name" value="HTH-TYPE TRANSCRIPTIONAL REGULATOR SRLR-RELATED"/>
    <property type="match status" value="1"/>
</dbReference>
<dbReference type="GO" id="GO:0003700">
    <property type="term" value="F:DNA-binding transcription factor activity"/>
    <property type="evidence" value="ECO:0007669"/>
    <property type="project" value="InterPro"/>
</dbReference>
<feature type="domain" description="HTH deoR-type" evidence="4">
    <location>
        <begin position="1"/>
        <end position="54"/>
    </location>
</feature>
<organism evidence="5 6">
    <name type="scientific">Phyllobacterium sophorae</name>
    <dbReference type="NCBI Taxonomy" id="1520277"/>
    <lineage>
        <taxon>Bacteria</taxon>
        <taxon>Pseudomonadati</taxon>
        <taxon>Pseudomonadota</taxon>
        <taxon>Alphaproteobacteria</taxon>
        <taxon>Hyphomicrobiales</taxon>
        <taxon>Phyllobacteriaceae</taxon>
        <taxon>Phyllobacterium</taxon>
    </lineage>
</organism>
<dbReference type="PRINTS" id="PR00037">
    <property type="entry name" value="HTHLACR"/>
</dbReference>
<accession>A0A2P7AXJ3</accession>
<keyword evidence="1" id="KW-0805">Transcription regulation</keyword>
<evidence type="ECO:0000256" key="1">
    <source>
        <dbReference type="ARBA" id="ARBA00023015"/>
    </source>
</evidence>
<dbReference type="InterPro" id="IPR018356">
    <property type="entry name" value="Tscrpt_reg_HTH_DeoR_CS"/>
</dbReference>
<proteinExistence type="predicted"/>
<dbReference type="AlphaFoldDB" id="A0A2P7AXJ3"/>
<evidence type="ECO:0000256" key="3">
    <source>
        <dbReference type="ARBA" id="ARBA00023163"/>
    </source>
</evidence>
<dbReference type="SUPFAM" id="SSF46785">
    <property type="entry name" value="Winged helix' DNA-binding domain"/>
    <property type="match status" value="1"/>
</dbReference>
<evidence type="ECO:0000313" key="5">
    <source>
        <dbReference type="EMBL" id="PSH58936.1"/>
    </source>
</evidence>
<dbReference type="InterPro" id="IPR001034">
    <property type="entry name" value="DeoR_HTH"/>
</dbReference>
<dbReference type="SMART" id="SM00420">
    <property type="entry name" value="HTH_DEOR"/>
    <property type="match status" value="1"/>
</dbReference>
<dbReference type="EMBL" id="PGGM01000017">
    <property type="protein sequence ID" value="PSH58936.1"/>
    <property type="molecule type" value="Genomic_DNA"/>
</dbReference>
<dbReference type="Pfam" id="PF08220">
    <property type="entry name" value="HTH_DeoR"/>
    <property type="match status" value="1"/>
</dbReference>
<dbReference type="GO" id="GO:0003677">
    <property type="term" value="F:DNA binding"/>
    <property type="evidence" value="ECO:0007669"/>
    <property type="project" value="UniProtKB-KW"/>
</dbReference>
<dbReference type="Gene3D" id="1.10.10.10">
    <property type="entry name" value="Winged helix-like DNA-binding domain superfamily/Winged helix DNA-binding domain"/>
    <property type="match status" value="1"/>
</dbReference>
<sequence>MRQNRLIELIQEHGQVAVAELVALFDKSRDTIRRDLDLLEQRGLLVRRHGGAVHNATLSAWIQRSACEWTNMEGKAIQARCWESPSRGIIEGHVANPARFGMRFAILRRTKGSLNLISVDIASRDRLGRAAGYNRNH</sequence>
<dbReference type="PANTHER" id="PTHR30363:SF44">
    <property type="entry name" value="AGA OPERON TRANSCRIPTIONAL REPRESSOR-RELATED"/>
    <property type="match status" value="1"/>
</dbReference>
<evidence type="ECO:0000256" key="2">
    <source>
        <dbReference type="ARBA" id="ARBA00023125"/>
    </source>
</evidence>
<dbReference type="InterPro" id="IPR036390">
    <property type="entry name" value="WH_DNA-bd_sf"/>
</dbReference>
<evidence type="ECO:0000259" key="4">
    <source>
        <dbReference type="PROSITE" id="PS51000"/>
    </source>
</evidence>
<keyword evidence="3" id="KW-0804">Transcription</keyword>
<gene>
    <name evidence="5" type="ORF">CU103_27035</name>
</gene>
<dbReference type="InterPro" id="IPR050313">
    <property type="entry name" value="Carb_Metab_HTH_regulators"/>
</dbReference>
<keyword evidence="2" id="KW-0238">DNA-binding</keyword>